<accession>A0A8J3IKH1</accession>
<dbReference type="Gene3D" id="2.60.40.200">
    <property type="entry name" value="Superoxide dismutase, copper/zinc binding domain"/>
    <property type="match status" value="1"/>
</dbReference>
<name>A0A8J3IKH1_9CHLR</name>
<feature type="domain" description="CHRD" evidence="3">
    <location>
        <begin position="185"/>
        <end position="268"/>
    </location>
</feature>
<dbReference type="AlphaFoldDB" id="A0A8J3IKH1"/>
<dbReference type="RefSeq" id="WP_220207807.1">
    <property type="nucleotide sequence ID" value="NZ_BNJK01000001.1"/>
</dbReference>
<feature type="chain" id="PRO_5035240575" description="CHRD domain-containing protein" evidence="2">
    <location>
        <begin position="28"/>
        <end position="293"/>
    </location>
</feature>
<dbReference type="InterPro" id="IPR010895">
    <property type="entry name" value="CHRD"/>
</dbReference>
<gene>
    <name evidence="4" type="ORF">KSF_072770</name>
</gene>
<proteinExistence type="inferred from homology"/>
<feature type="domain" description="CHRD" evidence="3">
    <location>
        <begin position="53"/>
        <end position="144"/>
    </location>
</feature>
<comment type="similarity">
    <text evidence="1">Belongs to the Cu-Zn superoxide dismutase family.</text>
</comment>
<evidence type="ECO:0000256" key="1">
    <source>
        <dbReference type="ARBA" id="ARBA00010457"/>
    </source>
</evidence>
<keyword evidence="5" id="KW-1185">Reference proteome</keyword>
<dbReference type="GO" id="GO:0006801">
    <property type="term" value="P:superoxide metabolic process"/>
    <property type="evidence" value="ECO:0007669"/>
    <property type="project" value="InterPro"/>
</dbReference>
<sequence>MLLRTINKKMSSLILPIFSVCFIILLAACSDPSGGTGSGIPSLPNDVSAQATVATLKHSPAGTTELSWNPEDQKLTVKISLTGLAPNSSHAAHIHAGTCAADGAVVYPLNTIVANAEGAATSETMIEHVQNGIPASGWYINIHNGLKMTAIEHMPIACGNITNANTSTNDKQEVHVVLGGSIAPNESASGKAELAAADGKVTLKITLSGLEPNSKHIAHIHAGSCEAQGAVVVMLNPVVADAQGNGTSVTTLDSVPSASKGLYVNVHMGATMDELKQSVFFNPIACGNLPVKY</sequence>
<reference evidence="4" key="1">
    <citation type="submission" date="2020-10" db="EMBL/GenBank/DDBJ databases">
        <title>Taxonomic study of unclassified bacteria belonging to the class Ktedonobacteria.</title>
        <authorList>
            <person name="Yabe S."/>
            <person name="Wang C.M."/>
            <person name="Zheng Y."/>
            <person name="Sakai Y."/>
            <person name="Cavaletti L."/>
            <person name="Monciardini P."/>
            <person name="Donadio S."/>
        </authorList>
    </citation>
    <scope>NUCLEOTIDE SEQUENCE</scope>
    <source>
        <strain evidence="4">ID150040</strain>
    </source>
</reference>
<evidence type="ECO:0000256" key="2">
    <source>
        <dbReference type="SAM" id="SignalP"/>
    </source>
</evidence>
<evidence type="ECO:0000313" key="4">
    <source>
        <dbReference type="EMBL" id="GHO97229.1"/>
    </source>
</evidence>
<dbReference type="PROSITE" id="PS51257">
    <property type="entry name" value="PROKAR_LIPOPROTEIN"/>
    <property type="match status" value="1"/>
</dbReference>
<dbReference type="SUPFAM" id="SSF49329">
    <property type="entry name" value="Cu,Zn superoxide dismutase-like"/>
    <property type="match status" value="2"/>
</dbReference>
<protein>
    <recommendedName>
        <fullName evidence="3">CHRD domain-containing protein</fullName>
    </recommendedName>
</protein>
<comment type="caution">
    <text evidence="4">The sequence shown here is derived from an EMBL/GenBank/DDBJ whole genome shotgun (WGS) entry which is preliminary data.</text>
</comment>
<dbReference type="InterPro" id="IPR036423">
    <property type="entry name" value="SOD-like_Cu/Zn_dom_sf"/>
</dbReference>
<organism evidence="4 5">
    <name type="scientific">Reticulibacter mediterranei</name>
    <dbReference type="NCBI Taxonomy" id="2778369"/>
    <lineage>
        <taxon>Bacteria</taxon>
        <taxon>Bacillati</taxon>
        <taxon>Chloroflexota</taxon>
        <taxon>Ktedonobacteria</taxon>
        <taxon>Ktedonobacterales</taxon>
        <taxon>Reticulibacteraceae</taxon>
        <taxon>Reticulibacter</taxon>
    </lineage>
</organism>
<keyword evidence="2" id="KW-0732">Signal</keyword>
<dbReference type="EMBL" id="BNJK01000001">
    <property type="protein sequence ID" value="GHO97229.1"/>
    <property type="molecule type" value="Genomic_DNA"/>
</dbReference>
<dbReference type="GO" id="GO:0046872">
    <property type="term" value="F:metal ion binding"/>
    <property type="evidence" value="ECO:0007669"/>
    <property type="project" value="InterPro"/>
</dbReference>
<dbReference type="Proteomes" id="UP000597444">
    <property type="component" value="Unassembled WGS sequence"/>
</dbReference>
<evidence type="ECO:0000313" key="5">
    <source>
        <dbReference type="Proteomes" id="UP000597444"/>
    </source>
</evidence>
<dbReference type="Pfam" id="PF07452">
    <property type="entry name" value="CHRD"/>
    <property type="match status" value="2"/>
</dbReference>
<evidence type="ECO:0000259" key="3">
    <source>
        <dbReference type="Pfam" id="PF07452"/>
    </source>
</evidence>
<feature type="signal peptide" evidence="2">
    <location>
        <begin position="1"/>
        <end position="27"/>
    </location>
</feature>